<keyword evidence="5 10" id="KW-1133">Transmembrane helix</keyword>
<reference evidence="12" key="5">
    <citation type="submission" date="2025-09" db="UniProtKB">
        <authorList>
            <consortium name="Ensembl"/>
        </authorList>
    </citation>
    <scope>IDENTIFICATION</scope>
</reference>
<dbReference type="Ensembl" id="ENSCMIT00000000378.1">
    <property type="protein sequence ID" value="ENSCMIP00000000342.1"/>
    <property type="gene ID" value="ENSCMIG00000000261.1"/>
</dbReference>
<dbReference type="InterPro" id="IPR007110">
    <property type="entry name" value="Ig-like_dom"/>
</dbReference>
<keyword evidence="9" id="KW-0393">Immunoglobulin domain</keyword>
<keyword evidence="4" id="KW-0732">Signal</keyword>
<dbReference type="GeneTree" id="ENSGT01030000234556"/>
<feature type="transmembrane region" description="Helical" evidence="10">
    <location>
        <begin position="156"/>
        <end position="178"/>
    </location>
</feature>
<dbReference type="Gene3D" id="2.60.40.10">
    <property type="entry name" value="Immunoglobulins"/>
    <property type="match status" value="1"/>
</dbReference>
<evidence type="ECO:0000256" key="1">
    <source>
        <dbReference type="ARBA" id="ARBA00004479"/>
    </source>
</evidence>
<protein>
    <submittedName>
        <fullName evidence="12">Myelin protein zero like 1</fullName>
    </submittedName>
</protein>
<evidence type="ECO:0000313" key="13">
    <source>
        <dbReference type="Proteomes" id="UP000314986"/>
    </source>
</evidence>
<comment type="subcellular location">
    <subcellularLocation>
        <location evidence="1">Membrane</location>
        <topology evidence="1">Single-pass type I membrane protein</topology>
    </subcellularLocation>
</comment>
<dbReference type="InParanoid" id="A0A4W3GC59"/>
<dbReference type="FunFam" id="2.60.40.10:FF:000193">
    <property type="entry name" value="Myelin protein zero-like 1 like"/>
    <property type="match status" value="1"/>
</dbReference>
<keyword evidence="13" id="KW-1185">Reference proteome</keyword>
<dbReference type="Pfam" id="PF07686">
    <property type="entry name" value="V-set"/>
    <property type="match status" value="1"/>
</dbReference>
<dbReference type="InterPro" id="IPR013106">
    <property type="entry name" value="Ig_V-set"/>
</dbReference>
<reference evidence="13" key="3">
    <citation type="journal article" date="2014" name="Nature">
        <title>Elephant shark genome provides unique insights into gnathostome evolution.</title>
        <authorList>
            <consortium name="International Elephant Shark Genome Sequencing Consortium"/>
            <person name="Venkatesh B."/>
            <person name="Lee A.P."/>
            <person name="Ravi V."/>
            <person name="Maurya A.K."/>
            <person name="Lian M.M."/>
            <person name="Swann J.B."/>
            <person name="Ohta Y."/>
            <person name="Flajnik M.F."/>
            <person name="Sutoh Y."/>
            <person name="Kasahara M."/>
            <person name="Hoon S."/>
            <person name="Gangu V."/>
            <person name="Roy S.W."/>
            <person name="Irimia M."/>
            <person name="Korzh V."/>
            <person name="Kondrychyn I."/>
            <person name="Lim Z.W."/>
            <person name="Tay B.H."/>
            <person name="Tohari S."/>
            <person name="Kong K.W."/>
            <person name="Ho S."/>
            <person name="Lorente-Galdos B."/>
            <person name="Quilez J."/>
            <person name="Marques-Bonet T."/>
            <person name="Raney B.J."/>
            <person name="Ingham P.W."/>
            <person name="Tay A."/>
            <person name="Hillier L.W."/>
            <person name="Minx P."/>
            <person name="Boehm T."/>
            <person name="Wilson R.K."/>
            <person name="Brenner S."/>
            <person name="Warren W.C."/>
        </authorList>
    </citation>
    <scope>NUCLEOTIDE SEQUENCE [LARGE SCALE GENOMIC DNA]</scope>
</reference>
<reference evidence="13" key="2">
    <citation type="journal article" date="2007" name="PLoS Biol.">
        <title>Survey sequencing and comparative analysis of the elephant shark (Callorhinchus milii) genome.</title>
        <authorList>
            <person name="Venkatesh B."/>
            <person name="Kirkness E.F."/>
            <person name="Loh Y.H."/>
            <person name="Halpern A.L."/>
            <person name="Lee A.P."/>
            <person name="Johnson J."/>
            <person name="Dandona N."/>
            <person name="Viswanathan L.D."/>
            <person name="Tay A."/>
            <person name="Venter J.C."/>
            <person name="Strausberg R.L."/>
            <person name="Brenner S."/>
        </authorList>
    </citation>
    <scope>NUCLEOTIDE SEQUENCE [LARGE SCALE GENOMIC DNA]</scope>
</reference>
<dbReference type="InterPro" id="IPR013783">
    <property type="entry name" value="Ig-like_fold"/>
</dbReference>
<evidence type="ECO:0000256" key="9">
    <source>
        <dbReference type="ARBA" id="ARBA00023319"/>
    </source>
</evidence>
<reference evidence="13" key="1">
    <citation type="journal article" date="2006" name="Science">
        <title>Ancient noncoding elements conserved in the human genome.</title>
        <authorList>
            <person name="Venkatesh B."/>
            <person name="Kirkness E.F."/>
            <person name="Loh Y.H."/>
            <person name="Halpern A.L."/>
            <person name="Lee A.P."/>
            <person name="Johnson J."/>
            <person name="Dandona N."/>
            <person name="Viswanathan L.D."/>
            <person name="Tay A."/>
            <person name="Venter J.C."/>
            <person name="Strausberg R.L."/>
            <person name="Brenner S."/>
        </authorList>
    </citation>
    <scope>NUCLEOTIDE SEQUENCE [LARGE SCALE GENOMIC DNA]</scope>
</reference>
<evidence type="ECO:0000256" key="2">
    <source>
        <dbReference type="ARBA" id="ARBA00007180"/>
    </source>
</evidence>
<evidence type="ECO:0000256" key="5">
    <source>
        <dbReference type="ARBA" id="ARBA00022989"/>
    </source>
</evidence>
<name>A0A4W3GC59_CALMI</name>
<dbReference type="OMA" id="RDYTGCN"/>
<evidence type="ECO:0000259" key="11">
    <source>
        <dbReference type="PROSITE" id="PS50835"/>
    </source>
</evidence>
<evidence type="ECO:0000256" key="6">
    <source>
        <dbReference type="ARBA" id="ARBA00023136"/>
    </source>
</evidence>
<evidence type="ECO:0000256" key="8">
    <source>
        <dbReference type="ARBA" id="ARBA00023180"/>
    </source>
</evidence>
<organism evidence="12 13">
    <name type="scientific">Callorhinchus milii</name>
    <name type="common">Ghost shark</name>
    <dbReference type="NCBI Taxonomy" id="7868"/>
    <lineage>
        <taxon>Eukaryota</taxon>
        <taxon>Metazoa</taxon>
        <taxon>Chordata</taxon>
        <taxon>Craniata</taxon>
        <taxon>Vertebrata</taxon>
        <taxon>Chondrichthyes</taxon>
        <taxon>Holocephali</taxon>
        <taxon>Chimaeriformes</taxon>
        <taxon>Callorhinchidae</taxon>
        <taxon>Callorhinchus</taxon>
    </lineage>
</organism>
<dbReference type="AlphaFoldDB" id="A0A4W3GC59"/>
<accession>A0A4W3GC59</accession>
<dbReference type="PRINTS" id="PR00213">
    <property type="entry name" value="MYELINP0"/>
</dbReference>
<gene>
    <name evidence="12" type="primary">LOC103180146</name>
</gene>
<dbReference type="GO" id="GO:0009986">
    <property type="term" value="C:cell surface"/>
    <property type="evidence" value="ECO:0007669"/>
    <property type="project" value="TreeGrafter"/>
</dbReference>
<dbReference type="GO" id="GO:0005886">
    <property type="term" value="C:plasma membrane"/>
    <property type="evidence" value="ECO:0007669"/>
    <property type="project" value="TreeGrafter"/>
</dbReference>
<dbReference type="PANTHER" id="PTHR13869">
    <property type="entry name" value="MYELIN P0 RELATED"/>
    <property type="match status" value="1"/>
</dbReference>
<dbReference type="InterPro" id="IPR003599">
    <property type="entry name" value="Ig_sub"/>
</dbReference>
<dbReference type="SUPFAM" id="SSF48726">
    <property type="entry name" value="Immunoglobulin"/>
    <property type="match status" value="1"/>
</dbReference>
<dbReference type="PANTHER" id="PTHR13869:SF19">
    <property type="entry name" value="MYELIN PROTEIN ZERO-LIKE PROTEIN 1"/>
    <property type="match status" value="1"/>
</dbReference>
<reference evidence="12" key="4">
    <citation type="submission" date="2025-08" db="UniProtKB">
        <authorList>
            <consortium name="Ensembl"/>
        </authorList>
    </citation>
    <scope>IDENTIFICATION</scope>
</reference>
<comment type="similarity">
    <text evidence="2">Belongs to the myelin P0 protein family.</text>
</comment>
<sequence>VAGFSASLIYSVSTCPFLSACGFVSGIQIYTTSEMIVENGTNIRLSCTFKSTSIIGASTSVSWSFTPEASETAVRFFQYSGGKFFVAPESRFKDRVTWHGNINKKDGSINIADINFKDNGTFACDVSNPPDIGGTTGKIRLSVVEKGSLPYNMTGIIVGAVIAGIIIIVLIGIVVYCVKKKKGDKRNGYMGSIEIVSPTEEPLKMSADTFESDSVTRVSVGPRQGPIIYAELDHSGGKQSKKIYKSERVVYADIQKS</sequence>
<dbReference type="InterPro" id="IPR036179">
    <property type="entry name" value="Ig-like_dom_sf"/>
</dbReference>
<keyword evidence="7" id="KW-1015">Disulfide bond</keyword>
<dbReference type="Proteomes" id="UP000314986">
    <property type="component" value="Unassembled WGS sequence"/>
</dbReference>
<dbReference type="InterPro" id="IPR000920">
    <property type="entry name" value="Myelin_P0-rel"/>
</dbReference>
<evidence type="ECO:0000256" key="4">
    <source>
        <dbReference type="ARBA" id="ARBA00022729"/>
    </source>
</evidence>
<dbReference type="STRING" id="7868.ENSCMIP00000000342"/>
<keyword evidence="3 10" id="KW-0812">Transmembrane</keyword>
<proteinExistence type="inferred from homology"/>
<dbReference type="PROSITE" id="PS50835">
    <property type="entry name" value="IG_LIKE"/>
    <property type="match status" value="1"/>
</dbReference>
<evidence type="ECO:0000313" key="12">
    <source>
        <dbReference type="Ensembl" id="ENSCMIP00000000342.1"/>
    </source>
</evidence>
<evidence type="ECO:0000256" key="10">
    <source>
        <dbReference type="SAM" id="Phobius"/>
    </source>
</evidence>
<dbReference type="GO" id="GO:0005925">
    <property type="term" value="C:focal adhesion"/>
    <property type="evidence" value="ECO:0007669"/>
    <property type="project" value="TreeGrafter"/>
</dbReference>
<feature type="domain" description="Ig-like" evidence="11">
    <location>
        <begin position="16"/>
        <end position="142"/>
    </location>
</feature>
<keyword evidence="6 10" id="KW-0472">Membrane</keyword>
<keyword evidence="8" id="KW-0325">Glycoprotein</keyword>
<dbReference type="SMART" id="SM00409">
    <property type="entry name" value="IG"/>
    <property type="match status" value="1"/>
</dbReference>
<evidence type="ECO:0000256" key="7">
    <source>
        <dbReference type="ARBA" id="ARBA00023157"/>
    </source>
</evidence>
<dbReference type="SMART" id="SM00406">
    <property type="entry name" value="IGv"/>
    <property type="match status" value="1"/>
</dbReference>
<evidence type="ECO:0000256" key="3">
    <source>
        <dbReference type="ARBA" id="ARBA00022692"/>
    </source>
</evidence>